<evidence type="ECO:0000256" key="4">
    <source>
        <dbReference type="ARBA" id="ARBA00022679"/>
    </source>
</evidence>
<dbReference type="PANTHER" id="PTHR10584:SF166">
    <property type="entry name" value="RIBOKINASE"/>
    <property type="match status" value="1"/>
</dbReference>
<feature type="binding site" evidence="12">
    <location>
        <position position="282"/>
    </location>
    <ligand>
        <name>K(+)</name>
        <dbReference type="ChEBI" id="CHEBI:29103"/>
    </ligand>
</feature>
<dbReference type="PANTHER" id="PTHR10584">
    <property type="entry name" value="SUGAR KINASE"/>
    <property type="match status" value="1"/>
</dbReference>
<comment type="function">
    <text evidence="12">Catalyzes the phosphorylation of ribose at O-5 in a reaction requiring ATP and magnesium. The resulting D-ribose-5-phosphate can then be used either for sythesis of nucleotides, histidine, and tryptophan, or as a component of the pentose phosphate pathway.</text>
</comment>
<evidence type="ECO:0000256" key="5">
    <source>
        <dbReference type="ARBA" id="ARBA00022723"/>
    </source>
</evidence>
<evidence type="ECO:0000256" key="7">
    <source>
        <dbReference type="ARBA" id="ARBA00022777"/>
    </source>
</evidence>
<sequence>MKKVSVLGSLNMDLVTRVHKTPVVGETVLGEGFVQIPGGKGANQAATIGRLGGNVSMIGRVGEDEFGKQLMESLNHDHVDTKYVLKSKSAPTGTALIMVNESGDNSIVVIPGANFELSTQDVSEQILEGDYLVAQLEVPLEIIEKSFEMAKQKGITTVLNPAPAKALSPSILRHVDILIPNETEFKLLTGCDPKNEDMLDQGVSDLIALGTKKILITLGERGAVLCDGVTKTYFKAQKVAPVDTTAAGDSFIGGLLFALSKGESLDRSINFGTLVAAITVTRAGAQSSLPTWAEVVEKFGV</sequence>
<gene>
    <name evidence="12 14" type="primary">rbsK</name>
    <name evidence="14" type="ORF">ISU02_17835</name>
</gene>
<evidence type="ECO:0000256" key="3">
    <source>
        <dbReference type="ARBA" id="ARBA00016943"/>
    </source>
</evidence>
<dbReference type="CDD" id="cd01174">
    <property type="entry name" value="ribokinase"/>
    <property type="match status" value="1"/>
</dbReference>
<proteinExistence type="inferred from homology"/>
<keyword evidence="6 12" id="KW-0547">Nucleotide-binding</keyword>
<keyword evidence="8 12" id="KW-0067">ATP-binding</keyword>
<evidence type="ECO:0000256" key="6">
    <source>
        <dbReference type="ARBA" id="ARBA00022741"/>
    </source>
</evidence>
<feature type="binding site" evidence="12">
    <location>
        <position position="137"/>
    </location>
    <ligand>
        <name>substrate</name>
    </ligand>
</feature>
<dbReference type="InterPro" id="IPR002173">
    <property type="entry name" value="Carboh/pur_kinase_PfkB_CS"/>
</dbReference>
<evidence type="ECO:0000313" key="15">
    <source>
        <dbReference type="Proteomes" id="UP000614200"/>
    </source>
</evidence>
<feature type="binding site" evidence="12">
    <location>
        <position position="243"/>
    </location>
    <ligand>
        <name>K(+)</name>
        <dbReference type="ChEBI" id="CHEBI:29103"/>
    </ligand>
</feature>
<dbReference type="Pfam" id="PF00294">
    <property type="entry name" value="PfkB"/>
    <property type="match status" value="1"/>
</dbReference>
<organism evidence="14 15">
    <name type="scientific">Fusibacter ferrireducens</name>
    <dbReference type="NCBI Taxonomy" id="2785058"/>
    <lineage>
        <taxon>Bacteria</taxon>
        <taxon>Bacillati</taxon>
        <taxon>Bacillota</taxon>
        <taxon>Clostridia</taxon>
        <taxon>Eubacteriales</taxon>
        <taxon>Eubacteriales Family XII. Incertae Sedis</taxon>
        <taxon>Fusibacter</taxon>
    </lineage>
</organism>
<dbReference type="Proteomes" id="UP000614200">
    <property type="component" value="Unassembled WGS sequence"/>
</dbReference>
<feature type="binding site" evidence="12">
    <location>
        <position position="245"/>
    </location>
    <ligand>
        <name>K(+)</name>
        <dbReference type="ChEBI" id="CHEBI:29103"/>
    </ligand>
</feature>
<dbReference type="RefSeq" id="WP_194703208.1">
    <property type="nucleotide sequence ID" value="NZ_JADKNH010000012.1"/>
</dbReference>
<comment type="cofactor">
    <cofactor evidence="12">
        <name>Mg(2+)</name>
        <dbReference type="ChEBI" id="CHEBI:18420"/>
    </cofactor>
    <text evidence="12">Requires a divalent cation, most likely magnesium in vivo, as an electrophilic catalyst to aid phosphoryl group transfer. It is the chelate of the metal and the nucleotide that is the actual substrate.</text>
</comment>
<dbReference type="InterPro" id="IPR002139">
    <property type="entry name" value="Ribo/fructo_kinase"/>
</dbReference>
<feature type="binding site" evidence="12">
    <location>
        <begin position="248"/>
        <end position="249"/>
    </location>
    <ligand>
        <name>ATP</name>
        <dbReference type="ChEBI" id="CHEBI:30616"/>
    </ligand>
</feature>
<feature type="binding site" evidence="12">
    <location>
        <begin position="217"/>
        <end position="222"/>
    </location>
    <ligand>
        <name>ATP</name>
        <dbReference type="ChEBI" id="CHEBI:30616"/>
    </ligand>
</feature>
<dbReference type="EMBL" id="JADKNH010000012">
    <property type="protein sequence ID" value="MBF4694963.1"/>
    <property type="molecule type" value="Genomic_DNA"/>
</dbReference>
<feature type="binding site" evidence="12">
    <location>
        <position position="249"/>
    </location>
    <ligand>
        <name>substrate</name>
    </ligand>
</feature>
<evidence type="ECO:0000256" key="8">
    <source>
        <dbReference type="ARBA" id="ARBA00022840"/>
    </source>
</evidence>
<comment type="caution">
    <text evidence="14">The sequence shown here is derived from an EMBL/GenBank/DDBJ whole genome shotgun (WGS) entry which is preliminary data.</text>
</comment>
<feature type="active site" description="Proton acceptor" evidence="12">
    <location>
        <position position="249"/>
    </location>
</feature>
<dbReference type="InterPro" id="IPR029056">
    <property type="entry name" value="Ribokinase-like"/>
</dbReference>
<feature type="binding site" evidence="12">
    <location>
        <begin position="39"/>
        <end position="43"/>
    </location>
    <ligand>
        <name>substrate</name>
    </ligand>
</feature>
<accession>A0ABR9ZWW6</accession>
<comment type="subunit">
    <text evidence="12">Homodimer.</text>
</comment>
<feature type="binding site" evidence="12">
    <location>
        <position position="181"/>
    </location>
    <ligand>
        <name>ATP</name>
        <dbReference type="ChEBI" id="CHEBI:30616"/>
    </ligand>
</feature>
<evidence type="ECO:0000256" key="10">
    <source>
        <dbReference type="ARBA" id="ARBA00022958"/>
    </source>
</evidence>
<dbReference type="HAMAP" id="MF_01987">
    <property type="entry name" value="Ribokinase"/>
    <property type="match status" value="1"/>
</dbReference>
<evidence type="ECO:0000256" key="12">
    <source>
        <dbReference type="HAMAP-Rule" id="MF_01987"/>
    </source>
</evidence>
<keyword evidence="7 12" id="KW-0418">Kinase</keyword>
<keyword evidence="11 12" id="KW-0119">Carbohydrate metabolism</keyword>
<dbReference type="InterPro" id="IPR011877">
    <property type="entry name" value="Ribokinase"/>
</dbReference>
<evidence type="ECO:0000256" key="9">
    <source>
        <dbReference type="ARBA" id="ARBA00022842"/>
    </source>
</evidence>
<dbReference type="GO" id="GO:0004747">
    <property type="term" value="F:ribokinase activity"/>
    <property type="evidence" value="ECO:0007669"/>
    <property type="project" value="UniProtKB-EC"/>
</dbReference>
<protein>
    <recommendedName>
        <fullName evidence="3 12">Ribokinase</fullName>
        <shortName evidence="12">RK</shortName>
        <ecNumber evidence="2 12">2.7.1.15</ecNumber>
    </recommendedName>
</protein>
<dbReference type="SUPFAM" id="SSF53613">
    <property type="entry name" value="Ribokinase-like"/>
    <property type="match status" value="1"/>
</dbReference>
<comment type="pathway">
    <text evidence="12">Carbohydrate metabolism; D-ribose degradation; D-ribose 5-phosphate from beta-D-ribopyranose: step 2/2.</text>
</comment>
<evidence type="ECO:0000256" key="2">
    <source>
        <dbReference type="ARBA" id="ARBA00012035"/>
    </source>
</evidence>
<reference evidence="14 15" key="1">
    <citation type="submission" date="2020-11" db="EMBL/GenBank/DDBJ databases">
        <title>Fusibacter basophilias sp. nov.</title>
        <authorList>
            <person name="Qiu D."/>
        </authorList>
    </citation>
    <scope>NUCLEOTIDE SEQUENCE [LARGE SCALE GENOMIC DNA]</scope>
    <source>
        <strain evidence="14 15">Q10-2</strain>
    </source>
</reference>
<dbReference type="PROSITE" id="PS00583">
    <property type="entry name" value="PFKB_KINASES_1"/>
    <property type="match status" value="1"/>
</dbReference>
<feature type="binding site" evidence="12">
    <location>
        <position position="284"/>
    </location>
    <ligand>
        <name>K(+)</name>
        <dbReference type="ChEBI" id="CHEBI:29103"/>
    </ligand>
</feature>
<dbReference type="NCBIfam" id="TIGR02152">
    <property type="entry name" value="D_ribokin_bact"/>
    <property type="match status" value="1"/>
</dbReference>
<comment type="catalytic activity">
    <reaction evidence="12">
        <text>D-ribose + ATP = D-ribose 5-phosphate + ADP + H(+)</text>
        <dbReference type="Rhea" id="RHEA:13697"/>
        <dbReference type="ChEBI" id="CHEBI:15378"/>
        <dbReference type="ChEBI" id="CHEBI:30616"/>
        <dbReference type="ChEBI" id="CHEBI:47013"/>
        <dbReference type="ChEBI" id="CHEBI:78346"/>
        <dbReference type="ChEBI" id="CHEBI:456216"/>
        <dbReference type="EC" id="2.7.1.15"/>
    </reaction>
</comment>
<dbReference type="Gene3D" id="3.40.1190.20">
    <property type="match status" value="1"/>
</dbReference>
<comment type="activity regulation">
    <text evidence="12">Activated by a monovalent cation that binds near, but not in, the active site. The most likely occupant of the site in vivo is potassium. Ion binding induces a conformational change that may alter substrate affinity.</text>
</comment>
<keyword evidence="12" id="KW-0963">Cytoplasm</keyword>
<dbReference type="PRINTS" id="PR00990">
    <property type="entry name" value="RIBOKINASE"/>
</dbReference>
<evidence type="ECO:0000313" key="14">
    <source>
        <dbReference type="EMBL" id="MBF4694963.1"/>
    </source>
</evidence>
<comment type="similarity">
    <text evidence="12">Belongs to the carbohydrate kinase PfkB family. Ribokinase subfamily.</text>
</comment>
<keyword evidence="4 12" id="KW-0808">Transferase</keyword>
<evidence type="ECO:0000256" key="1">
    <source>
        <dbReference type="ARBA" id="ARBA00005380"/>
    </source>
</evidence>
<feature type="binding site" evidence="12">
    <location>
        <position position="279"/>
    </location>
    <ligand>
        <name>K(+)</name>
        <dbReference type="ChEBI" id="CHEBI:29103"/>
    </ligand>
</feature>
<feature type="domain" description="Carbohydrate kinase PfkB" evidence="13">
    <location>
        <begin position="1"/>
        <end position="291"/>
    </location>
</feature>
<keyword evidence="9 12" id="KW-0460">Magnesium</keyword>
<keyword evidence="15" id="KW-1185">Reference proteome</keyword>
<dbReference type="EC" id="2.7.1.15" evidence="2 12"/>
<keyword evidence="10 12" id="KW-0630">Potassium</keyword>
<comment type="caution">
    <text evidence="12">Lacks conserved residue(s) required for the propagation of feature annotation.</text>
</comment>
<dbReference type="InterPro" id="IPR011611">
    <property type="entry name" value="PfkB_dom"/>
</dbReference>
<dbReference type="PROSITE" id="PS00584">
    <property type="entry name" value="PFKB_KINASES_2"/>
    <property type="match status" value="1"/>
</dbReference>
<evidence type="ECO:0000259" key="13">
    <source>
        <dbReference type="Pfam" id="PF00294"/>
    </source>
</evidence>
<comment type="subcellular location">
    <subcellularLocation>
        <location evidence="12">Cytoplasm</location>
    </subcellularLocation>
</comment>
<feature type="binding site" evidence="12">
    <location>
        <begin position="11"/>
        <end position="13"/>
    </location>
    <ligand>
        <name>substrate</name>
    </ligand>
</feature>
<feature type="binding site" evidence="12">
    <location>
        <position position="288"/>
    </location>
    <ligand>
        <name>K(+)</name>
        <dbReference type="ChEBI" id="CHEBI:29103"/>
    </ligand>
</feature>
<comment type="similarity">
    <text evidence="1">Belongs to the carbohydrate kinase pfkB family.</text>
</comment>
<keyword evidence="5 12" id="KW-0479">Metal-binding</keyword>
<name>A0ABR9ZWW6_9FIRM</name>
<evidence type="ECO:0000256" key="11">
    <source>
        <dbReference type="ARBA" id="ARBA00023277"/>
    </source>
</evidence>